<dbReference type="EMBL" id="AOHZ01000044">
    <property type="protein sequence ID" value="ELY56693.1"/>
    <property type="molecule type" value="Genomic_DNA"/>
</dbReference>
<keyword evidence="2" id="KW-0812">Transmembrane</keyword>
<dbReference type="STRING" id="1227499.C493_09975"/>
<dbReference type="AlphaFoldDB" id="L9X7T8"/>
<dbReference type="Proteomes" id="UP000011602">
    <property type="component" value="Unassembled WGS sequence"/>
</dbReference>
<dbReference type="eggNOG" id="arCOG02981">
    <property type="taxonomic scope" value="Archaea"/>
</dbReference>
<keyword evidence="2" id="KW-1133">Transmembrane helix</keyword>
<evidence type="ECO:0000313" key="3">
    <source>
        <dbReference type="EMBL" id="ELY56693.1"/>
    </source>
</evidence>
<evidence type="ECO:0000256" key="1">
    <source>
        <dbReference type="SAM" id="MobiDB-lite"/>
    </source>
</evidence>
<feature type="region of interest" description="Disordered" evidence="1">
    <location>
        <begin position="1"/>
        <end position="22"/>
    </location>
</feature>
<reference evidence="3 4" key="1">
    <citation type="journal article" date="2014" name="PLoS Genet.">
        <title>Phylogenetically driven sequencing of extremely halophilic archaea reveals strategies for static and dynamic osmo-response.</title>
        <authorList>
            <person name="Becker E.A."/>
            <person name="Seitzer P.M."/>
            <person name="Tritt A."/>
            <person name="Larsen D."/>
            <person name="Krusor M."/>
            <person name="Yao A.I."/>
            <person name="Wu D."/>
            <person name="Madern D."/>
            <person name="Eisen J.A."/>
            <person name="Darling A.E."/>
            <person name="Facciotti M.T."/>
        </authorList>
    </citation>
    <scope>NUCLEOTIDE SEQUENCE [LARGE SCALE GENOMIC DNA]</scope>
    <source>
        <strain evidence="3 4">JCM 12255</strain>
    </source>
</reference>
<sequence>MRSKRRNAETSSGDGSVRHFGDDDRAIEGLPIRLVIAIVIGVAAMALMMSMLDGLDQFNDEEITIDFQDDAVVEEGETFEVKVVDESGNGVDGAQVNANGDTANLGESGSDTVEETGAEGVTEFDVDPELPQGQDSGYIEFEIQPPSDSSYTEASEHERILVVSAD</sequence>
<feature type="region of interest" description="Disordered" evidence="1">
    <location>
        <begin position="146"/>
        <end position="166"/>
    </location>
</feature>
<evidence type="ECO:0008006" key="5">
    <source>
        <dbReference type="Google" id="ProtNLM"/>
    </source>
</evidence>
<organism evidence="3 4">
    <name type="scientific">Natronolimnohabitans innermongolicus JCM 12255</name>
    <dbReference type="NCBI Taxonomy" id="1227499"/>
    <lineage>
        <taxon>Archaea</taxon>
        <taxon>Methanobacteriati</taxon>
        <taxon>Methanobacteriota</taxon>
        <taxon>Stenosarchaea group</taxon>
        <taxon>Halobacteria</taxon>
        <taxon>Halobacteriales</taxon>
        <taxon>Natrialbaceae</taxon>
        <taxon>Natronolimnohabitans</taxon>
    </lineage>
</organism>
<proteinExistence type="predicted"/>
<evidence type="ECO:0000256" key="2">
    <source>
        <dbReference type="SAM" id="Phobius"/>
    </source>
</evidence>
<feature type="region of interest" description="Disordered" evidence="1">
    <location>
        <begin position="90"/>
        <end position="113"/>
    </location>
</feature>
<dbReference type="OrthoDB" id="300879at2157"/>
<keyword evidence="2" id="KW-0472">Membrane</keyword>
<protein>
    <recommendedName>
        <fullName evidence="5">Carboxypeptidase regulatory-like domain-containing protein</fullName>
    </recommendedName>
</protein>
<gene>
    <name evidence="3" type="ORF">C493_09975</name>
</gene>
<evidence type="ECO:0000313" key="4">
    <source>
        <dbReference type="Proteomes" id="UP000011602"/>
    </source>
</evidence>
<feature type="compositionally biased region" description="Polar residues" evidence="1">
    <location>
        <begin position="96"/>
        <end position="111"/>
    </location>
</feature>
<dbReference type="RefSeq" id="WP_007259280.1">
    <property type="nucleotide sequence ID" value="NZ_AOHZ01000044.1"/>
</dbReference>
<comment type="caution">
    <text evidence="3">The sequence shown here is derived from an EMBL/GenBank/DDBJ whole genome shotgun (WGS) entry which is preliminary data.</text>
</comment>
<name>L9X7T8_9EURY</name>
<keyword evidence="4" id="KW-1185">Reference proteome</keyword>
<accession>L9X7T8</accession>
<feature type="transmembrane region" description="Helical" evidence="2">
    <location>
        <begin position="34"/>
        <end position="52"/>
    </location>
</feature>